<dbReference type="PANTHER" id="PTHR30055">
    <property type="entry name" value="HTH-TYPE TRANSCRIPTIONAL REGULATOR RUTR"/>
    <property type="match status" value="1"/>
</dbReference>
<comment type="caution">
    <text evidence="7">The sequence shown here is derived from an EMBL/GenBank/DDBJ whole genome shotgun (WGS) entry which is preliminary data.</text>
</comment>
<dbReference type="InterPro" id="IPR015292">
    <property type="entry name" value="Tscrpt_reg_YbiH_C"/>
</dbReference>
<feature type="domain" description="HTH tetR-type" evidence="6">
    <location>
        <begin position="19"/>
        <end position="79"/>
    </location>
</feature>
<keyword evidence="1" id="KW-0805">Transcription regulation</keyword>
<dbReference type="PANTHER" id="PTHR30055:SF234">
    <property type="entry name" value="HTH-TYPE TRANSCRIPTIONAL REGULATOR BETI"/>
    <property type="match status" value="1"/>
</dbReference>
<evidence type="ECO:0000256" key="3">
    <source>
        <dbReference type="ARBA" id="ARBA00023163"/>
    </source>
</evidence>
<evidence type="ECO:0000313" key="7">
    <source>
        <dbReference type="EMBL" id="MFD1881588.1"/>
    </source>
</evidence>
<dbReference type="Gene3D" id="1.10.357.10">
    <property type="entry name" value="Tetracycline Repressor, domain 2"/>
    <property type="match status" value="1"/>
</dbReference>
<evidence type="ECO:0000256" key="4">
    <source>
        <dbReference type="PROSITE-ProRule" id="PRU00335"/>
    </source>
</evidence>
<keyword evidence="2 4" id="KW-0238">DNA-binding</keyword>
<feature type="DNA-binding region" description="H-T-H motif" evidence="4">
    <location>
        <begin position="42"/>
        <end position="61"/>
    </location>
</feature>
<dbReference type="InterPro" id="IPR001647">
    <property type="entry name" value="HTH_TetR"/>
</dbReference>
<dbReference type="SUPFAM" id="SSF48498">
    <property type="entry name" value="Tetracyclin repressor-like, C-terminal domain"/>
    <property type="match status" value="1"/>
</dbReference>
<name>A0ABW4R6K9_9RHOB</name>
<keyword evidence="3" id="KW-0804">Transcription</keyword>
<protein>
    <submittedName>
        <fullName evidence="7">CerR family C-terminal domain-containing protein</fullName>
    </submittedName>
</protein>
<dbReference type="RefSeq" id="WP_379141568.1">
    <property type="nucleotide sequence ID" value="NZ_JBHUEN010000020.1"/>
</dbReference>
<feature type="compositionally biased region" description="Polar residues" evidence="5">
    <location>
        <begin position="1"/>
        <end position="14"/>
    </location>
</feature>
<dbReference type="Pfam" id="PF00440">
    <property type="entry name" value="TetR_N"/>
    <property type="match status" value="1"/>
</dbReference>
<dbReference type="SUPFAM" id="SSF46689">
    <property type="entry name" value="Homeodomain-like"/>
    <property type="match status" value="1"/>
</dbReference>
<evidence type="ECO:0000256" key="2">
    <source>
        <dbReference type="ARBA" id="ARBA00023125"/>
    </source>
</evidence>
<dbReference type="EMBL" id="JBHUEN010000020">
    <property type="protein sequence ID" value="MFD1881588.1"/>
    <property type="molecule type" value="Genomic_DNA"/>
</dbReference>
<dbReference type="InterPro" id="IPR009057">
    <property type="entry name" value="Homeodomain-like_sf"/>
</dbReference>
<evidence type="ECO:0000256" key="1">
    <source>
        <dbReference type="ARBA" id="ARBA00023015"/>
    </source>
</evidence>
<dbReference type="PROSITE" id="PS50977">
    <property type="entry name" value="HTH_TETR_2"/>
    <property type="match status" value="1"/>
</dbReference>
<evidence type="ECO:0000313" key="8">
    <source>
        <dbReference type="Proteomes" id="UP001597213"/>
    </source>
</evidence>
<dbReference type="InterPro" id="IPR050109">
    <property type="entry name" value="HTH-type_TetR-like_transc_reg"/>
</dbReference>
<gene>
    <name evidence="7" type="ORF">ACFSCT_07660</name>
</gene>
<dbReference type="Gene3D" id="1.10.10.60">
    <property type="entry name" value="Homeodomain-like"/>
    <property type="match status" value="1"/>
</dbReference>
<accession>A0ABW4R6K9</accession>
<organism evidence="7 8">
    <name type="scientific">Paracoccus pacificus</name>
    <dbReference type="NCBI Taxonomy" id="1463598"/>
    <lineage>
        <taxon>Bacteria</taxon>
        <taxon>Pseudomonadati</taxon>
        <taxon>Pseudomonadota</taxon>
        <taxon>Alphaproteobacteria</taxon>
        <taxon>Rhodobacterales</taxon>
        <taxon>Paracoccaceae</taxon>
        <taxon>Paracoccus</taxon>
    </lineage>
</organism>
<dbReference type="Pfam" id="PF09209">
    <property type="entry name" value="CecR_C"/>
    <property type="match status" value="1"/>
</dbReference>
<feature type="region of interest" description="Disordered" evidence="5">
    <location>
        <begin position="1"/>
        <end position="20"/>
    </location>
</feature>
<evidence type="ECO:0000259" key="6">
    <source>
        <dbReference type="PROSITE" id="PS50977"/>
    </source>
</evidence>
<evidence type="ECO:0000256" key="5">
    <source>
        <dbReference type="SAM" id="MobiDB-lite"/>
    </source>
</evidence>
<proteinExistence type="predicted"/>
<dbReference type="Proteomes" id="UP001597213">
    <property type="component" value="Unassembled WGS sequence"/>
</dbReference>
<dbReference type="InterPro" id="IPR036271">
    <property type="entry name" value="Tet_transcr_reg_TetR-rel_C_sf"/>
</dbReference>
<reference evidence="8" key="1">
    <citation type="journal article" date="2019" name="Int. J. Syst. Evol. Microbiol.">
        <title>The Global Catalogue of Microorganisms (GCM) 10K type strain sequencing project: providing services to taxonomists for standard genome sequencing and annotation.</title>
        <authorList>
            <consortium name="The Broad Institute Genomics Platform"/>
            <consortium name="The Broad Institute Genome Sequencing Center for Infectious Disease"/>
            <person name="Wu L."/>
            <person name="Ma J."/>
        </authorList>
    </citation>
    <scope>NUCLEOTIDE SEQUENCE [LARGE SCALE GENOMIC DNA]</scope>
    <source>
        <strain evidence="8">CCUG 56029</strain>
    </source>
</reference>
<sequence>MSDSTSSTGPQTVPSDAPTGTRADLIAAGLALFGRDGFAGTSTRALAAMAKTNIASISYHFGGKDGLRLACGAEVLRRMTSVAGTPGPVPAMPPDRAAKMLEAMLRAIVGFLALDPGARQMLGFVMRELAEDGPALDLFFTDFISPKHRQLCALVGMASGRDPASEDTKLLVFSMIGQVLYFRIGQPIVCRQLEWQDYGPAEARAIADRLVANMHAMLKVP</sequence>
<keyword evidence="8" id="KW-1185">Reference proteome</keyword>